<dbReference type="InterPro" id="IPR011009">
    <property type="entry name" value="Kinase-like_dom_sf"/>
</dbReference>
<evidence type="ECO:0000313" key="4">
    <source>
        <dbReference type="EMBL" id="GAN05576.1"/>
    </source>
</evidence>
<dbReference type="EMBL" id="DF836384">
    <property type="protein sequence ID" value="GAN05576.1"/>
    <property type="molecule type" value="Genomic_DNA"/>
</dbReference>
<keyword evidence="3" id="KW-0808">Transferase</keyword>
<name>A0A0C9M6Q5_9FUNG</name>
<keyword evidence="3 4" id="KW-0418">Kinase</keyword>
<evidence type="ECO:0000313" key="5">
    <source>
        <dbReference type="Proteomes" id="UP000053815"/>
    </source>
</evidence>
<dbReference type="EC" id="2.7.1.172" evidence="1"/>
<keyword evidence="5" id="KW-1185">Reference proteome</keyword>
<gene>
    <name evidence="4" type="ORF">MAM1_0095c05047</name>
</gene>
<evidence type="ECO:0000256" key="1">
    <source>
        <dbReference type="ARBA" id="ARBA00011961"/>
    </source>
</evidence>
<accession>A0A0C9M6Q5</accession>
<dbReference type="PIRSF" id="PIRSF006221">
    <property type="entry name" value="Ketosamine-3-kinase"/>
    <property type="match status" value="1"/>
</dbReference>
<dbReference type="Pfam" id="PF03881">
    <property type="entry name" value="Fructosamin_kin"/>
    <property type="match status" value="1"/>
</dbReference>
<dbReference type="GO" id="GO:0102193">
    <property type="term" value="F:protein-ribulosamine 3-kinase activity"/>
    <property type="evidence" value="ECO:0007669"/>
    <property type="project" value="UniProtKB-EC"/>
</dbReference>
<sequence length="302" mass="33845">MAEVEQFIASELKRLGLCDSVKNVKTLGGGCISEAACYKTDTGDFFVKTNADPRAKDWFAAESLGLERINLAVPGFAPKPIHHHATDRAYIVTEYIHMTRPSASTQKELGHLLAKLHAGRPSAENQFGFDVTSWCGTTILDNTWSSDWLQFYQQQRLEPLLKQVQGQNQDIDRLGASLSARLEHWLGRDALGEVYPSLLHGDLWNGNMAAKAADKSPLIYDPACFYGHYETEFGIMRMFGGFTQDCFDTYDDTLVNDSDIELVEEGRADRALIYEAYHHLNHYAMFGGSYSSGFINLVEKLL</sequence>
<comment type="catalytic activity">
    <reaction evidence="2">
        <text>N(6)-D-ribulosyl-L-lysyl-[protein] + ATP = N(6)-(3-O-phospho-D-ribulosyl)-L-lysyl-[protein] + ADP + H(+)</text>
        <dbReference type="Rhea" id="RHEA:48432"/>
        <dbReference type="Rhea" id="RHEA-COMP:12103"/>
        <dbReference type="Rhea" id="RHEA-COMP:12104"/>
        <dbReference type="ChEBI" id="CHEBI:15378"/>
        <dbReference type="ChEBI" id="CHEBI:30616"/>
        <dbReference type="ChEBI" id="CHEBI:90418"/>
        <dbReference type="ChEBI" id="CHEBI:90420"/>
        <dbReference type="ChEBI" id="CHEBI:456216"/>
        <dbReference type="EC" id="2.7.1.172"/>
    </reaction>
    <physiologicalReaction direction="left-to-right" evidence="2">
        <dbReference type="Rhea" id="RHEA:48433"/>
    </physiologicalReaction>
</comment>
<dbReference type="GO" id="GO:0016301">
    <property type="term" value="F:kinase activity"/>
    <property type="evidence" value="ECO:0007669"/>
    <property type="project" value="UniProtKB-UniRule"/>
</dbReference>
<evidence type="ECO:0000256" key="3">
    <source>
        <dbReference type="PIRNR" id="PIRNR006221"/>
    </source>
</evidence>
<dbReference type="PANTHER" id="PTHR12149:SF8">
    <property type="entry name" value="PROTEIN-RIBULOSAMINE 3-KINASE"/>
    <property type="match status" value="1"/>
</dbReference>
<dbReference type="PANTHER" id="PTHR12149">
    <property type="entry name" value="FRUCTOSAMINE 3 KINASE-RELATED PROTEIN"/>
    <property type="match status" value="1"/>
</dbReference>
<dbReference type="AlphaFoldDB" id="A0A0C9M6Q5"/>
<dbReference type="Gene3D" id="3.30.200.20">
    <property type="entry name" value="Phosphorylase Kinase, domain 1"/>
    <property type="match status" value="1"/>
</dbReference>
<dbReference type="Gene3D" id="3.90.1200.10">
    <property type="match status" value="1"/>
</dbReference>
<reference evidence="4" key="1">
    <citation type="submission" date="2014-09" db="EMBL/GenBank/DDBJ databases">
        <title>Draft genome sequence of an oleaginous Mucoromycotina fungus Mucor ambiguus NBRC6742.</title>
        <authorList>
            <person name="Takeda I."/>
            <person name="Yamane N."/>
            <person name="Morita T."/>
            <person name="Tamano K."/>
            <person name="Machida M."/>
            <person name="Baker S."/>
            <person name="Koike H."/>
        </authorList>
    </citation>
    <scope>NUCLEOTIDE SEQUENCE</scope>
    <source>
        <strain evidence="4">NBRC 6742</strain>
    </source>
</reference>
<dbReference type="Proteomes" id="UP000053815">
    <property type="component" value="Unassembled WGS sequence"/>
</dbReference>
<dbReference type="SUPFAM" id="SSF56112">
    <property type="entry name" value="Protein kinase-like (PK-like)"/>
    <property type="match status" value="1"/>
</dbReference>
<evidence type="ECO:0000256" key="2">
    <source>
        <dbReference type="ARBA" id="ARBA00048655"/>
    </source>
</evidence>
<organism evidence="4">
    <name type="scientific">Mucor ambiguus</name>
    <dbReference type="NCBI Taxonomy" id="91626"/>
    <lineage>
        <taxon>Eukaryota</taxon>
        <taxon>Fungi</taxon>
        <taxon>Fungi incertae sedis</taxon>
        <taxon>Mucoromycota</taxon>
        <taxon>Mucoromycotina</taxon>
        <taxon>Mucoromycetes</taxon>
        <taxon>Mucorales</taxon>
        <taxon>Mucorineae</taxon>
        <taxon>Mucoraceae</taxon>
        <taxon>Mucor</taxon>
    </lineage>
</organism>
<proteinExistence type="inferred from homology"/>
<dbReference type="STRING" id="91626.A0A0C9M6Q5"/>
<protein>
    <recommendedName>
        <fullName evidence="1">protein-ribulosamine 3-kinase</fullName>
        <ecNumber evidence="1">2.7.1.172</ecNumber>
    </recommendedName>
</protein>
<comment type="similarity">
    <text evidence="3">Belongs to the fructosamine kinase family.</text>
</comment>
<dbReference type="OrthoDB" id="5772781at2759"/>
<dbReference type="InterPro" id="IPR016477">
    <property type="entry name" value="Fructo-/Ketosamine-3-kinase"/>
</dbReference>